<sequence>MMFDDKLGEFQQWQASPWGRLRYTVAMANLVRHLPAERGLEILDVGGGNGVEAVELARRGHHVTIADPSPQSLAEANTIASERGVRDHITTYPADIDSLGATLGTDGFDVVLLHNVLQYLPERERTATMLADQLRPAGVLSLIAPNADTDPLLSAVRGLDLDEALWLLDSPTRYSGAYDTRTHACYADRVAADLRTAELSVIGRYGIRCVCDLIVDDSRKSDPDFYSKLERLELTLSHRAPYTHTARFFHLIAPRAQ</sequence>
<dbReference type="OrthoDB" id="3366024at2"/>
<organism evidence="3 4">
    <name type="scientific">Nocardia puris</name>
    <dbReference type="NCBI Taxonomy" id="208602"/>
    <lineage>
        <taxon>Bacteria</taxon>
        <taxon>Bacillati</taxon>
        <taxon>Actinomycetota</taxon>
        <taxon>Actinomycetes</taxon>
        <taxon>Mycobacteriales</taxon>
        <taxon>Nocardiaceae</taxon>
        <taxon>Nocardia</taxon>
    </lineage>
</organism>
<dbReference type="STRING" id="1210090.GCA_001613185_03967"/>
<keyword evidence="1 3" id="KW-0808">Transferase</keyword>
<evidence type="ECO:0000259" key="2">
    <source>
        <dbReference type="Pfam" id="PF13649"/>
    </source>
</evidence>
<evidence type="ECO:0000313" key="3">
    <source>
        <dbReference type="EMBL" id="RBO84517.1"/>
    </source>
</evidence>
<proteinExistence type="predicted"/>
<dbReference type="Gene3D" id="3.40.50.150">
    <property type="entry name" value="Vaccinia Virus protein VP39"/>
    <property type="match status" value="1"/>
</dbReference>
<keyword evidence="4" id="KW-1185">Reference proteome</keyword>
<name>A0A366D374_9NOCA</name>
<dbReference type="InterPro" id="IPR029063">
    <property type="entry name" value="SAM-dependent_MTases_sf"/>
</dbReference>
<reference evidence="3 4" key="1">
    <citation type="submission" date="2018-06" db="EMBL/GenBank/DDBJ databases">
        <title>Genomic Encyclopedia of Type Strains, Phase IV (KMG-IV): sequencing the most valuable type-strain genomes for metagenomic binning, comparative biology and taxonomic classification.</title>
        <authorList>
            <person name="Goeker M."/>
        </authorList>
    </citation>
    <scope>NUCLEOTIDE SEQUENCE [LARGE SCALE GENOMIC DNA]</scope>
    <source>
        <strain evidence="3 4">DSM 44599</strain>
    </source>
</reference>
<protein>
    <submittedName>
        <fullName evidence="3">S-adenosylmethionine-dependent methyltransferase</fullName>
    </submittedName>
</protein>
<dbReference type="Proteomes" id="UP000252586">
    <property type="component" value="Unassembled WGS sequence"/>
</dbReference>
<evidence type="ECO:0000256" key="1">
    <source>
        <dbReference type="ARBA" id="ARBA00022679"/>
    </source>
</evidence>
<dbReference type="CDD" id="cd02440">
    <property type="entry name" value="AdoMet_MTases"/>
    <property type="match status" value="1"/>
</dbReference>
<accession>A0A366D374</accession>
<comment type="caution">
    <text evidence="3">The sequence shown here is derived from an EMBL/GenBank/DDBJ whole genome shotgun (WGS) entry which is preliminary data.</text>
</comment>
<keyword evidence="3" id="KW-0489">Methyltransferase</keyword>
<evidence type="ECO:0000313" key="4">
    <source>
        <dbReference type="Proteomes" id="UP000252586"/>
    </source>
</evidence>
<dbReference type="PANTHER" id="PTHR43861">
    <property type="entry name" value="TRANS-ACONITATE 2-METHYLTRANSFERASE-RELATED"/>
    <property type="match status" value="1"/>
</dbReference>
<dbReference type="PANTHER" id="PTHR43861:SF3">
    <property type="entry name" value="PUTATIVE (AFU_ORTHOLOGUE AFUA_2G14390)-RELATED"/>
    <property type="match status" value="1"/>
</dbReference>
<dbReference type="GO" id="GO:0032259">
    <property type="term" value="P:methylation"/>
    <property type="evidence" value="ECO:0007669"/>
    <property type="project" value="UniProtKB-KW"/>
</dbReference>
<feature type="domain" description="Methyltransferase" evidence="2">
    <location>
        <begin position="42"/>
        <end position="138"/>
    </location>
</feature>
<gene>
    <name evidence="3" type="ORF">DFR74_11678</name>
</gene>
<dbReference type="AlphaFoldDB" id="A0A366D374"/>
<dbReference type="RefSeq" id="WP_067510743.1">
    <property type="nucleotide sequence ID" value="NZ_QNRE01000016.1"/>
</dbReference>
<dbReference type="InterPro" id="IPR041698">
    <property type="entry name" value="Methyltransf_25"/>
</dbReference>
<dbReference type="SUPFAM" id="SSF53335">
    <property type="entry name" value="S-adenosyl-L-methionine-dependent methyltransferases"/>
    <property type="match status" value="1"/>
</dbReference>
<dbReference type="EMBL" id="QNRE01000016">
    <property type="protein sequence ID" value="RBO84517.1"/>
    <property type="molecule type" value="Genomic_DNA"/>
</dbReference>
<dbReference type="Pfam" id="PF13649">
    <property type="entry name" value="Methyltransf_25"/>
    <property type="match status" value="1"/>
</dbReference>
<dbReference type="GO" id="GO:0008168">
    <property type="term" value="F:methyltransferase activity"/>
    <property type="evidence" value="ECO:0007669"/>
    <property type="project" value="UniProtKB-KW"/>
</dbReference>